<dbReference type="InterPro" id="IPR033131">
    <property type="entry name" value="Pectinesterase_Asp_AS"/>
</dbReference>
<feature type="domain" description="Pectinesterase catalytic" evidence="7">
    <location>
        <begin position="36"/>
        <end position="322"/>
    </location>
</feature>
<evidence type="ECO:0000256" key="4">
    <source>
        <dbReference type="PROSITE-ProRule" id="PRU10040"/>
    </source>
</evidence>
<protein>
    <recommendedName>
        <fullName evidence="5">Pectinesterase</fullName>
        <ecNumber evidence="5">3.1.1.11</ecNumber>
    </recommendedName>
</protein>
<dbReference type="EMBL" id="BJYS01000031">
    <property type="protein sequence ID" value="GEO06103.1"/>
    <property type="molecule type" value="Genomic_DNA"/>
</dbReference>
<comment type="similarity">
    <text evidence="1">Belongs to the pectinesterase family.</text>
</comment>
<dbReference type="InterPro" id="IPR011050">
    <property type="entry name" value="Pectin_lyase_fold/virulence"/>
</dbReference>
<proteinExistence type="inferred from homology"/>
<dbReference type="PROSITE" id="PS00503">
    <property type="entry name" value="PECTINESTERASE_2"/>
    <property type="match status" value="1"/>
</dbReference>
<evidence type="ECO:0000256" key="1">
    <source>
        <dbReference type="ARBA" id="ARBA00008891"/>
    </source>
</evidence>
<dbReference type="EC" id="3.1.1.11" evidence="5"/>
<name>A0A512B2B7_9BACT</name>
<dbReference type="AlphaFoldDB" id="A0A512B2B7"/>
<keyword evidence="6" id="KW-0472">Membrane</keyword>
<evidence type="ECO:0000256" key="2">
    <source>
        <dbReference type="ARBA" id="ARBA00022801"/>
    </source>
</evidence>
<dbReference type="RefSeq" id="WP_146901462.1">
    <property type="nucleotide sequence ID" value="NZ_BJYS01000031.1"/>
</dbReference>
<dbReference type="OrthoDB" id="9804686at2"/>
<comment type="caution">
    <text evidence="8">The sequence shown here is derived from an EMBL/GenBank/DDBJ whole genome shotgun (WGS) entry which is preliminary data.</text>
</comment>
<dbReference type="PANTHER" id="PTHR31321">
    <property type="entry name" value="ACYL-COA THIOESTER HYDROLASE YBHC-RELATED"/>
    <property type="match status" value="1"/>
</dbReference>
<keyword evidence="6" id="KW-0812">Transmembrane</keyword>
<dbReference type="SUPFAM" id="SSF51126">
    <property type="entry name" value="Pectin lyase-like"/>
    <property type="match status" value="1"/>
</dbReference>
<dbReference type="Pfam" id="PF01095">
    <property type="entry name" value="Pectinesterase"/>
    <property type="match status" value="1"/>
</dbReference>
<comment type="pathway">
    <text evidence="5">Glycan metabolism; pectin degradation; 2-dehydro-3-deoxy-D-gluconate from pectin: step 1/5.</text>
</comment>
<sequence>MKASEKINIKTIRLYFIWLCLGWLSVLPLWAQQQYDFVVAQDGSGHFKTVQEAINAVPDFRKTRTTIFIKNGTYKEKLVLPASKNLVTFIGEDVKKTILTYDDYAQKKNRFGEEMGTTGSSSFFIFGSDFIAENITFANSAGPVGQAVAVRIEGDRIYFKNCRFLGNQDTLYTYGEKSRQYYQNCYIEGTVDFIFGWSTAYFDNCEIFCKQNGYITAASTLPETKYGYVFRNCTITGSAPEHSFYLGRPWRLYAKTVFLNCQLGKQIKPEGWHNWDKPEAEKTTFYAEYKSTGPGANPQNRVKWAKQLTDTAASAFTPETVLGDWRPGTEYKAPAR</sequence>
<dbReference type="Proteomes" id="UP000321532">
    <property type="component" value="Unassembled WGS sequence"/>
</dbReference>
<dbReference type="GO" id="GO:0042545">
    <property type="term" value="P:cell wall modification"/>
    <property type="evidence" value="ECO:0007669"/>
    <property type="project" value="UniProtKB-UniRule"/>
</dbReference>
<reference evidence="8 9" key="1">
    <citation type="submission" date="2019-07" db="EMBL/GenBank/DDBJ databases">
        <title>Whole genome shotgun sequence of Adhaeribacter aerolatus NBRC 106133.</title>
        <authorList>
            <person name="Hosoyama A."/>
            <person name="Uohara A."/>
            <person name="Ohji S."/>
            <person name="Ichikawa N."/>
        </authorList>
    </citation>
    <scope>NUCLEOTIDE SEQUENCE [LARGE SCALE GENOMIC DNA]</scope>
    <source>
        <strain evidence="8 9">NBRC 106133</strain>
    </source>
</reference>
<keyword evidence="2 5" id="KW-0378">Hydrolase</keyword>
<comment type="catalytic activity">
    <reaction evidence="5">
        <text>[(1-&gt;4)-alpha-D-galacturonosyl methyl ester](n) + n H2O = [(1-&gt;4)-alpha-D-galacturonosyl](n) + n methanol + n H(+)</text>
        <dbReference type="Rhea" id="RHEA:22380"/>
        <dbReference type="Rhea" id="RHEA-COMP:14570"/>
        <dbReference type="Rhea" id="RHEA-COMP:14573"/>
        <dbReference type="ChEBI" id="CHEBI:15377"/>
        <dbReference type="ChEBI" id="CHEBI:15378"/>
        <dbReference type="ChEBI" id="CHEBI:17790"/>
        <dbReference type="ChEBI" id="CHEBI:140522"/>
        <dbReference type="ChEBI" id="CHEBI:140523"/>
        <dbReference type="EC" id="3.1.1.11"/>
    </reaction>
</comment>
<dbReference type="GO" id="GO:0045490">
    <property type="term" value="P:pectin catabolic process"/>
    <property type="evidence" value="ECO:0007669"/>
    <property type="project" value="UniProtKB-UniRule"/>
</dbReference>
<dbReference type="GO" id="GO:0009279">
    <property type="term" value="C:cell outer membrane"/>
    <property type="evidence" value="ECO:0007669"/>
    <property type="project" value="TreeGrafter"/>
</dbReference>
<organism evidence="8 9">
    <name type="scientific">Adhaeribacter aerolatus</name>
    <dbReference type="NCBI Taxonomy" id="670289"/>
    <lineage>
        <taxon>Bacteria</taxon>
        <taxon>Pseudomonadati</taxon>
        <taxon>Bacteroidota</taxon>
        <taxon>Cytophagia</taxon>
        <taxon>Cytophagales</taxon>
        <taxon>Hymenobacteraceae</taxon>
        <taxon>Adhaeribacter</taxon>
    </lineage>
</organism>
<evidence type="ECO:0000259" key="7">
    <source>
        <dbReference type="Pfam" id="PF01095"/>
    </source>
</evidence>
<evidence type="ECO:0000313" key="9">
    <source>
        <dbReference type="Proteomes" id="UP000321532"/>
    </source>
</evidence>
<evidence type="ECO:0000256" key="5">
    <source>
        <dbReference type="RuleBase" id="RU000589"/>
    </source>
</evidence>
<keyword evidence="3 5" id="KW-0063">Aspartyl esterase</keyword>
<dbReference type="Gene3D" id="2.160.20.10">
    <property type="entry name" value="Single-stranded right-handed beta-helix, Pectin lyase-like"/>
    <property type="match status" value="1"/>
</dbReference>
<dbReference type="UniPathway" id="UPA00545">
    <property type="reaction ID" value="UER00823"/>
</dbReference>
<keyword evidence="6" id="KW-1133">Transmembrane helix</keyword>
<evidence type="ECO:0000256" key="6">
    <source>
        <dbReference type="SAM" id="Phobius"/>
    </source>
</evidence>
<dbReference type="PANTHER" id="PTHR31321:SF57">
    <property type="entry name" value="PECTINESTERASE 53-RELATED"/>
    <property type="match status" value="1"/>
</dbReference>
<feature type="transmembrane region" description="Helical" evidence="6">
    <location>
        <begin position="12"/>
        <end position="31"/>
    </location>
</feature>
<dbReference type="InterPro" id="IPR012334">
    <property type="entry name" value="Pectin_lyas_fold"/>
</dbReference>
<gene>
    <name evidence="8" type="ORF">AAE02nite_37670</name>
</gene>
<dbReference type="InterPro" id="IPR000070">
    <property type="entry name" value="Pectinesterase_cat"/>
</dbReference>
<dbReference type="FunFam" id="2.160.20.10:FF:000052">
    <property type="entry name" value="Pectinesterase"/>
    <property type="match status" value="1"/>
</dbReference>
<evidence type="ECO:0000313" key="8">
    <source>
        <dbReference type="EMBL" id="GEO06103.1"/>
    </source>
</evidence>
<keyword evidence="9" id="KW-1185">Reference proteome</keyword>
<evidence type="ECO:0000256" key="3">
    <source>
        <dbReference type="ARBA" id="ARBA00023085"/>
    </source>
</evidence>
<feature type="active site" evidence="4">
    <location>
        <position position="192"/>
    </location>
</feature>
<accession>A0A512B2B7</accession>
<dbReference type="GO" id="GO:0030599">
    <property type="term" value="F:pectinesterase activity"/>
    <property type="evidence" value="ECO:0007669"/>
    <property type="project" value="UniProtKB-UniRule"/>
</dbReference>